<dbReference type="InterPro" id="IPR029006">
    <property type="entry name" value="ADF-H/Gelsolin-like_dom_sf"/>
</dbReference>
<dbReference type="GO" id="GO:0005829">
    <property type="term" value="C:cytosol"/>
    <property type="evidence" value="ECO:0007669"/>
    <property type="project" value="UniProtKB-SubCell"/>
</dbReference>
<dbReference type="Proteomes" id="UP001488838">
    <property type="component" value="Unassembled WGS sequence"/>
</dbReference>
<feature type="compositionally biased region" description="Low complexity" evidence="8">
    <location>
        <begin position="1"/>
        <end position="14"/>
    </location>
</feature>
<dbReference type="Pfam" id="PF04811">
    <property type="entry name" value="Sec23_trunk"/>
    <property type="match status" value="1"/>
</dbReference>
<evidence type="ECO:0000256" key="1">
    <source>
        <dbReference type="ARBA" id="ARBA00004299"/>
    </source>
</evidence>
<dbReference type="SUPFAM" id="SSF53300">
    <property type="entry name" value="vWA-like"/>
    <property type="match status" value="1"/>
</dbReference>
<dbReference type="Gene3D" id="2.30.30.380">
    <property type="entry name" value="Zn-finger domain of Sec23/24"/>
    <property type="match status" value="1"/>
</dbReference>
<evidence type="ECO:0000256" key="4">
    <source>
        <dbReference type="ARBA" id="ARBA00008334"/>
    </source>
</evidence>
<keyword evidence="5" id="KW-0813">Transport</keyword>
<feature type="domain" description="Sec23/Sec24 beta-sandwich" evidence="12">
    <location>
        <begin position="600"/>
        <end position="684"/>
    </location>
</feature>
<dbReference type="PANTHER" id="PTHR13803:SF42">
    <property type="entry name" value="PROTEIN TRANSPORT PROTEIN SEC24B"/>
    <property type="match status" value="1"/>
</dbReference>
<dbReference type="PANTHER" id="PTHR13803">
    <property type="entry name" value="SEC24-RELATED PROTEIN"/>
    <property type="match status" value="1"/>
</dbReference>
<feature type="domain" description="Zinc finger Sec23/Sec24-type" evidence="9">
    <location>
        <begin position="352"/>
        <end position="388"/>
    </location>
</feature>
<dbReference type="GO" id="GO:0008270">
    <property type="term" value="F:zinc ion binding"/>
    <property type="evidence" value="ECO:0007669"/>
    <property type="project" value="InterPro"/>
</dbReference>
<dbReference type="Gene3D" id="3.40.50.410">
    <property type="entry name" value="von Willebrand factor, type A domain"/>
    <property type="match status" value="1"/>
</dbReference>
<dbReference type="SUPFAM" id="SSF81995">
    <property type="entry name" value="beta-sandwich domain of Sec23/24"/>
    <property type="match status" value="1"/>
</dbReference>
<evidence type="ECO:0000259" key="9">
    <source>
        <dbReference type="Pfam" id="PF04810"/>
    </source>
</evidence>
<dbReference type="Gene3D" id="2.60.40.1670">
    <property type="entry name" value="beta-sandwich domain of Sec23/24"/>
    <property type="match status" value="2"/>
</dbReference>
<dbReference type="Pfam" id="PF04815">
    <property type="entry name" value="Sec23_helical"/>
    <property type="match status" value="1"/>
</dbReference>
<gene>
    <name evidence="13" type="ORF">U0070_005878</name>
</gene>
<keyword evidence="6" id="KW-0653">Protein transport</keyword>
<dbReference type="Pfam" id="PF08033">
    <property type="entry name" value="Sec23_BS"/>
    <property type="match status" value="1"/>
</dbReference>
<dbReference type="GO" id="GO:0070971">
    <property type="term" value="C:endoplasmic reticulum exit site"/>
    <property type="evidence" value="ECO:0007669"/>
    <property type="project" value="TreeGrafter"/>
</dbReference>
<sequence length="918" mass="100153">MSAPAGSPHPAAGARMPPKLGGAASGLAPPQQNVADSLSYPVTENVQPPKPSSVVSTVLPGPSSTRMPPAPSHPVGPMPSAPPPPEQMQTKGMQYGDYVNNQASSTPTPLSSASDDEEEEDEDEEAGVDSSSTTSSASPLPSSYDALEGGGYPGNCVQFKLLATSRSKDMHSSSASSPVPDRGPEPNSTLAQALSATPTPTASHPTKVAKPFGYGYPTLQPAYQNAAPPPTAGGHPSGPTYSGYPQHYPGVNQLSSGLGGLSLQSSPQPESLRPVNLTQEKNILPATPVWAPVPNLSAELSKLNCSPDSFRCTLTNIPQTQALLNKAKLPLGLLLHPFRDLTQLPVITSNTIVRCRSCRTYINPFVSFIDQRRWKCNLCYRVNDVPEEFLYNPLTRSYGEPHKRPEVQNSTVEFIASSDYMLRPPQPAVYLFVLDVSHNAVEAGYLSVLCQSLLENLDKLPGDSRTRIGFMTFDSTIHFYNLQEGLSQPQMLIVSDIDDVFLPTPDSLLVNLHESKEVVHHLGPATDFYKKLALDCSGQQTAVDLFLLSSQYSDLASLACMSKYSAGCIFYYPSFHSTHNPSQAEKLQKDLKRYLTRKIGFEAVMRIRCTKGLSMHTFHGNFFVRSTDLLSLANINPDAGFAVQLSIEESLTDTSLVCFQTALLYTSSKGERRIRVHTLCLPVVSSLADVYAGVDVQAAICLLANMAVDRSVSSSLSDARDALVNAVVDPLSAYSSAVSSVPRSTLTAPSSLKLLPLYVLALLKQKAFRTGTSTRLDDRVYAMCQMKSQPLVHLMKMIHPNLYRIDRLTDEGAIHVNDRVVPQPPLQKLSAEKLTREGAFLMDCGSTHLPELDTLSSERTRSFITWLRDSRPLSPILHIVKDESPAKTEFFQHLIEDRTEAAFSYYEFLIHIQQQICK</sequence>
<feature type="compositionally biased region" description="Low complexity" evidence="8">
    <location>
        <begin position="188"/>
        <end position="206"/>
    </location>
</feature>
<evidence type="ECO:0000256" key="2">
    <source>
        <dbReference type="ARBA" id="ARBA00004397"/>
    </source>
</evidence>
<dbReference type="InterPro" id="IPR006896">
    <property type="entry name" value="Sec23/24_trunk_dom"/>
</dbReference>
<comment type="caution">
    <text evidence="13">The sequence shown here is derived from an EMBL/GenBank/DDBJ whole genome shotgun (WGS) entry which is preliminary data.</text>
</comment>
<dbReference type="EMBL" id="JBBHLL010000122">
    <property type="protein sequence ID" value="KAK7814575.1"/>
    <property type="molecule type" value="Genomic_DNA"/>
</dbReference>
<name>A0AAW0IJ59_MYOGA</name>
<dbReference type="InterPro" id="IPR036174">
    <property type="entry name" value="Znf_Sec23_Sec24_sf"/>
</dbReference>
<dbReference type="AlphaFoldDB" id="A0AAW0IJ59"/>
<feature type="compositionally biased region" description="Pro residues" evidence="8">
    <location>
        <begin position="68"/>
        <end position="86"/>
    </location>
</feature>
<evidence type="ECO:0000256" key="5">
    <source>
        <dbReference type="ARBA" id="ARBA00022448"/>
    </source>
</evidence>
<dbReference type="InterPro" id="IPR006900">
    <property type="entry name" value="Sec23/24_helical_dom"/>
</dbReference>
<feature type="compositionally biased region" description="Low complexity" evidence="8">
    <location>
        <begin position="103"/>
        <end position="113"/>
    </location>
</feature>
<feature type="region of interest" description="Disordered" evidence="8">
    <location>
        <begin position="1"/>
        <end position="249"/>
    </location>
</feature>
<evidence type="ECO:0000313" key="13">
    <source>
        <dbReference type="EMBL" id="KAK7814575.1"/>
    </source>
</evidence>
<organism evidence="13 14">
    <name type="scientific">Myodes glareolus</name>
    <name type="common">Bank vole</name>
    <name type="synonym">Clethrionomys glareolus</name>
    <dbReference type="NCBI Taxonomy" id="447135"/>
    <lineage>
        <taxon>Eukaryota</taxon>
        <taxon>Metazoa</taxon>
        <taxon>Chordata</taxon>
        <taxon>Craniata</taxon>
        <taxon>Vertebrata</taxon>
        <taxon>Euteleostomi</taxon>
        <taxon>Mammalia</taxon>
        <taxon>Eutheria</taxon>
        <taxon>Euarchontoglires</taxon>
        <taxon>Glires</taxon>
        <taxon>Rodentia</taxon>
        <taxon>Myomorpha</taxon>
        <taxon>Muroidea</taxon>
        <taxon>Cricetidae</taxon>
        <taxon>Arvicolinae</taxon>
        <taxon>Myodes</taxon>
    </lineage>
</organism>
<feature type="domain" description="Sec23/Sec24 trunk" evidence="10">
    <location>
        <begin position="425"/>
        <end position="522"/>
    </location>
</feature>
<dbReference type="Gene3D" id="3.40.20.10">
    <property type="entry name" value="Severin"/>
    <property type="match status" value="1"/>
</dbReference>
<evidence type="ECO:0000313" key="14">
    <source>
        <dbReference type="Proteomes" id="UP001488838"/>
    </source>
</evidence>
<dbReference type="InterPro" id="IPR006895">
    <property type="entry name" value="Znf_Sec23_Sec24"/>
</dbReference>
<evidence type="ECO:0008006" key="15">
    <source>
        <dbReference type="Google" id="ProtNLM"/>
    </source>
</evidence>
<keyword evidence="14" id="KW-1185">Reference proteome</keyword>
<evidence type="ECO:0000259" key="12">
    <source>
        <dbReference type="Pfam" id="PF08033"/>
    </source>
</evidence>
<dbReference type="GO" id="GO:0006886">
    <property type="term" value="P:intracellular protein transport"/>
    <property type="evidence" value="ECO:0007669"/>
    <property type="project" value="InterPro"/>
</dbReference>
<feature type="compositionally biased region" description="Low complexity" evidence="8">
    <location>
        <begin position="128"/>
        <end position="147"/>
    </location>
</feature>
<evidence type="ECO:0000256" key="3">
    <source>
        <dbReference type="ARBA" id="ARBA00004514"/>
    </source>
</evidence>
<dbReference type="InterPro" id="IPR036175">
    <property type="entry name" value="Sec23/24_helical_dom_sf"/>
</dbReference>
<accession>A0AAW0IJ59</accession>
<evidence type="ECO:0000259" key="10">
    <source>
        <dbReference type="Pfam" id="PF04811"/>
    </source>
</evidence>
<dbReference type="InterPro" id="IPR036180">
    <property type="entry name" value="Gelsolin-like_dom_sf"/>
</dbReference>
<dbReference type="GO" id="GO:0030127">
    <property type="term" value="C:COPII vesicle coat"/>
    <property type="evidence" value="ECO:0007669"/>
    <property type="project" value="InterPro"/>
</dbReference>
<dbReference type="SUPFAM" id="SSF82919">
    <property type="entry name" value="Zn-finger domain of Sec23/24"/>
    <property type="match status" value="1"/>
</dbReference>
<dbReference type="SUPFAM" id="SSF81811">
    <property type="entry name" value="Helical domain of Sec23/24"/>
    <property type="match status" value="1"/>
</dbReference>
<comment type="subcellular location">
    <subcellularLocation>
        <location evidence="3">Cytoplasm</location>
        <location evidence="3">Cytosol</location>
    </subcellularLocation>
    <subcellularLocation>
        <location evidence="1">Cytoplasmic vesicle</location>
        <location evidence="1">COPII-coated vesicle membrane</location>
        <topology evidence="1">Peripheral membrane protein</topology>
        <orientation evidence="1">Cytoplasmic side</orientation>
    </subcellularLocation>
    <subcellularLocation>
        <location evidence="2">Endoplasmic reticulum membrane</location>
        <topology evidence="2">Peripheral membrane protein</topology>
        <orientation evidence="2">Cytoplasmic side</orientation>
    </subcellularLocation>
</comment>
<evidence type="ECO:0000256" key="6">
    <source>
        <dbReference type="ARBA" id="ARBA00022927"/>
    </source>
</evidence>
<protein>
    <recommendedName>
        <fullName evidence="15">Protein transport protein Sec24B</fullName>
    </recommendedName>
</protein>
<dbReference type="Gene3D" id="1.20.120.730">
    <property type="entry name" value="Sec23/Sec24 helical domain"/>
    <property type="match status" value="1"/>
</dbReference>
<dbReference type="GO" id="GO:0090110">
    <property type="term" value="P:COPII-coated vesicle cargo loading"/>
    <property type="evidence" value="ECO:0007669"/>
    <property type="project" value="TreeGrafter"/>
</dbReference>
<dbReference type="InterPro" id="IPR012990">
    <property type="entry name" value="Beta-sandwich_Sec23_24"/>
</dbReference>
<feature type="compositionally biased region" description="Polar residues" evidence="8">
    <location>
        <begin position="30"/>
        <end position="46"/>
    </location>
</feature>
<evidence type="ECO:0000259" key="11">
    <source>
        <dbReference type="Pfam" id="PF04815"/>
    </source>
</evidence>
<dbReference type="Pfam" id="PF04810">
    <property type="entry name" value="zf-Sec23_Sec24"/>
    <property type="match status" value="1"/>
</dbReference>
<evidence type="ECO:0000256" key="7">
    <source>
        <dbReference type="ARBA" id="ARBA00023329"/>
    </source>
</evidence>
<evidence type="ECO:0000256" key="8">
    <source>
        <dbReference type="SAM" id="MobiDB-lite"/>
    </source>
</evidence>
<dbReference type="InterPro" id="IPR036465">
    <property type="entry name" value="vWFA_dom_sf"/>
</dbReference>
<dbReference type="SUPFAM" id="SSF82754">
    <property type="entry name" value="C-terminal, gelsolin-like domain of Sec23/24"/>
    <property type="match status" value="1"/>
</dbReference>
<dbReference type="GO" id="GO:0000149">
    <property type="term" value="F:SNARE binding"/>
    <property type="evidence" value="ECO:0007669"/>
    <property type="project" value="TreeGrafter"/>
</dbReference>
<keyword evidence="7" id="KW-0968">Cytoplasmic vesicle</keyword>
<feature type="compositionally biased region" description="Acidic residues" evidence="8">
    <location>
        <begin position="114"/>
        <end position="127"/>
    </location>
</feature>
<dbReference type="FunFam" id="2.30.30.380:FF:000004">
    <property type="entry name" value="SEC24 homolog B, COPII coat complex component"/>
    <property type="match status" value="1"/>
</dbReference>
<dbReference type="GO" id="GO:0005789">
    <property type="term" value="C:endoplasmic reticulum membrane"/>
    <property type="evidence" value="ECO:0007669"/>
    <property type="project" value="UniProtKB-SubCell"/>
</dbReference>
<proteinExistence type="inferred from homology"/>
<feature type="domain" description="Sec23/Sec24 helical" evidence="11">
    <location>
        <begin position="695"/>
        <end position="795"/>
    </location>
</feature>
<reference evidence="13 14" key="1">
    <citation type="journal article" date="2023" name="bioRxiv">
        <title>Conserved and derived expression patterns and positive selection on dental genes reveal complex evolutionary context of ever-growing rodent molars.</title>
        <authorList>
            <person name="Calamari Z.T."/>
            <person name="Song A."/>
            <person name="Cohen E."/>
            <person name="Akter M."/>
            <person name="Roy R.D."/>
            <person name="Hallikas O."/>
            <person name="Christensen M.M."/>
            <person name="Li P."/>
            <person name="Marangoni P."/>
            <person name="Jernvall J."/>
            <person name="Klein O.D."/>
        </authorList>
    </citation>
    <scope>NUCLEOTIDE SEQUENCE [LARGE SCALE GENOMIC DNA]</scope>
    <source>
        <strain evidence="13">V071</strain>
    </source>
</reference>
<dbReference type="InterPro" id="IPR050550">
    <property type="entry name" value="SEC23_SEC24_subfamily"/>
</dbReference>
<comment type="similarity">
    <text evidence="4">Belongs to the SEC23/SEC24 family. SEC24 subfamily.</text>
</comment>